<dbReference type="PANTHER" id="PTHR43844">
    <property type="entry name" value="METHIONINE SYNTHASE"/>
    <property type="match status" value="1"/>
</dbReference>
<evidence type="ECO:0000259" key="1">
    <source>
        <dbReference type="Pfam" id="PF01717"/>
    </source>
</evidence>
<dbReference type="Gene3D" id="3.20.20.210">
    <property type="match status" value="1"/>
</dbReference>
<reference evidence="2 3" key="1">
    <citation type="submission" date="2019-03" db="EMBL/GenBank/DDBJ databases">
        <title>Single cell metagenomics reveals metabolic interactions within the superorganism composed of flagellate Streblomastix strix and complex community of Bacteroidetes bacteria on its surface.</title>
        <authorList>
            <person name="Treitli S.C."/>
            <person name="Kolisko M."/>
            <person name="Husnik F."/>
            <person name="Keeling P."/>
            <person name="Hampl V."/>
        </authorList>
    </citation>
    <scope>NUCLEOTIDE SEQUENCE [LARGE SCALE GENOMIC DNA]</scope>
    <source>
        <strain evidence="2">ST1C</strain>
    </source>
</reference>
<dbReference type="GO" id="GO:0009086">
    <property type="term" value="P:methionine biosynthetic process"/>
    <property type="evidence" value="ECO:0007669"/>
    <property type="project" value="InterPro"/>
</dbReference>
<evidence type="ECO:0000313" key="2">
    <source>
        <dbReference type="EMBL" id="KAA6402411.1"/>
    </source>
</evidence>
<sequence length="132" mass="14775">MKTTNIHSDYAFEGAYDFIIDILSKVKVDGLFIEYDDQRSGGFEPLSKIFASDPTRRVVLGLVTSKFGKLESEDELIARIHEAEKCIPIENLCLSTQCGFASGEQGNIITEEEQWAKISLVIRVAKKVWSDA</sequence>
<dbReference type="OrthoDB" id="7772923at2759"/>
<dbReference type="GO" id="GO:0003871">
    <property type="term" value="F:5-methyltetrahydropteroyltriglutamate-homocysteine S-methyltransferase activity"/>
    <property type="evidence" value="ECO:0007669"/>
    <property type="project" value="InterPro"/>
</dbReference>
<protein>
    <submittedName>
        <fullName evidence="2">Putative 5-methyltetrahydropteroyltriglutamate--homocysteine S-methyltransferase</fullName>
    </submittedName>
</protein>
<organism evidence="2 3">
    <name type="scientific">Streblomastix strix</name>
    <dbReference type="NCBI Taxonomy" id="222440"/>
    <lineage>
        <taxon>Eukaryota</taxon>
        <taxon>Metamonada</taxon>
        <taxon>Preaxostyla</taxon>
        <taxon>Oxymonadida</taxon>
        <taxon>Streblomastigidae</taxon>
        <taxon>Streblomastix</taxon>
    </lineage>
</organism>
<dbReference type="GO" id="GO:0032259">
    <property type="term" value="P:methylation"/>
    <property type="evidence" value="ECO:0007669"/>
    <property type="project" value="UniProtKB-KW"/>
</dbReference>
<evidence type="ECO:0000313" key="3">
    <source>
        <dbReference type="Proteomes" id="UP000324800"/>
    </source>
</evidence>
<dbReference type="GO" id="GO:0008270">
    <property type="term" value="F:zinc ion binding"/>
    <property type="evidence" value="ECO:0007669"/>
    <property type="project" value="InterPro"/>
</dbReference>
<dbReference type="PANTHER" id="PTHR43844:SF1">
    <property type="entry name" value="METHIONINE SYNTHASE"/>
    <property type="match status" value="1"/>
</dbReference>
<gene>
    <name evidence="2" type="ORF">EZS28_002057</name>
</gene>
<dbReference type="AlphaFoldDB" id="A0A5J4X5D0"/>
<dbReference type="Pfam" id="PF01717">
    <property type="entry name" value="Meth_synt_2"/>
    <property type="match status" value="1"/>
</dbReference>
<feature type="domain" description="Cobalamin-independent methionine synthase MetE C-terminal/archaeal" evidence="1">
    <location>
        <begin position="16"/>
        <end position="107"/>
    </location>
</feature>
<dbReference type="InterPro" id="IPR002629">
    <property type="entry name" value="Met_Synth_C/arc"/>
</dbReference>
<dbReference type="EMBL" id="SNRW01000239">
    <property type="protein sequence ID" value="KAA6402411.1"/>
    <property type="molecule type" value="Genomic_DNA"/>
</dbReference>
<name>A0A5J4X5D0_9EUKA</name>
<comment type="caution">
    <text evidence="2">The sequence shown here is derived from an EMBL/GenBank/DDBJ whole genome shotgun (WGS) entry which is preliminary data.</text>
</comment>
<keyword evidence="2" id="KW-0489">Methyltransferase</keyword>
<proteinExistence type="predicted"/>
<dbReference type="InterPro" id="IPR038071">
    <property type="entry name" value="UROD/MetE-like_sf"/>
</dbReference>
<dbReference type="SUPFAM" id="SSF51726">
    <property type="entry name" value="UROD/MetE-like"/>
    <property type="match status" value="1"/>
</dbReference>
<keyword evidence="2" id="KW-0808">Transferase</keyword>
<accession>A0A5J4X5D0</accession>
<dbReference type="Proteomes" id="UP000324800">
    <property type="component" value="Unassembled WGS sequence"/>
</dbReference>